<dbReference type="GO" id="GO:0030151">
    <property type="term" value="F:molybdenum ion binding"/>
    <property type="evidence" value="ECO:0007669"/>
    <property type="project" value="InterPro"/>
</dbReference>
<evidence type="ECO:0000313" key="2">
    <source>
        <dbReference type="EMBL" id="GBG23334.1"/>
    </source>
</evidence>
<proteinExistence type="predicted"/>
<comment type="caution">
    <text evidence="2">The sequence shown here is derived from an EMBL/GenBank/DDBJ whole genome shotgun (WGS) entry which is preliminary data.</text>
</comment>
<dbReference type="OrthoDB" id="9786134at2"/>
<dbReference type="Pfam" id="PF03473">
    <property type="entry name" value="MOSC"/>
    <property type="match status" value="1"/>
</dbReference>
<dbReference type="InterPro" id="IPR005163">
    <property type="entry name" value="Tri_helical_YiiM-like"/>
</dbReference>
<dbReference type="PANTHER" id="PTHR30212">
    <property type="entry name" value="PROTEIN YIIM"/>
    <property type="match status" value="1"/>
</dbReference>
<name>A0A2R5G6F7_NOSCO</name>
<dbReference type="AlphaFoldDB" id="A0A2R5G6F7"/>
<dbReference type="GO" id="GO:0030170">
    <property type="term" value="F:pyridoxal phosphate binding"/>
    <property type="evidence" value="ECO:0007669"/>
    <property type="project" value="InterPro"/>
</dbReference>
<dbReference type="PROSITE" id="PS51340">
    <property type="entry name" value="MOSC"/>
    <property type="match status" value="1"/>
</dbReference>
<dbReference type="GO" id="GO:0003824">
    <property type="term" value="F:catalytic activity"/>
    <property type="evidence" value="ECO:0007669"/>
    <property type="project" value="InterPro"/>
</dbReference>
<evidence type="ECO:0000313" key="3">
    <source>
        <dbReference type="Proteomes" id="UP000245124"/>
    </source>
</evidence>
<dbReference type="InterPro" id="IPR052353">
    <property type="entry name" value="Benzoxazolinone_Detox_Enz"/>
</dbReference>
<organism evidence="2 3">
    <name type="scientific">Nostoc commune NIES-4072</name>
    <dbReference type="NCBI Taxonomy" id="2005467"/>
    <lineage>
        <taxon>Bacteria</taxon>
        <taxon>Bacillati</taxon>
        <taxon>Cyanobacteriota</taxon>
        <taxon>Cyanophyceae</taxon>
        <taxon>Nostocales</taxon>
        <taxon>Nostocaceae</taxon>
        <taxon>Nostoc</taxon>
    </lineage>
</organism>
<evidence type="ECO:0000259" key="1">
    <source>
        <dbReference type="PROSITE" id="PS51340"/>
    </source>
</evidence>
<accession>A0A2R5G6F7</accession>
<dbReference type="SUPFAM" id="SSF50800">
    <property type="entry name" value="PK beta-barrel domain-like"/>
    <property type="match status" value="1"/>
</dbReference>
<sequence>MKLISVNVGLPREVTWKGKVVRTGIFKEPVNSRVMVRELNLDGDRQADLTVHGGVDKAVYVYPFEHYDYWRDELPDTELTPGIFGENFTVTGLREEELNIGVSEAAPLEHRFKIGSVELMVTQPRLPCYKLGIRFGRSDMVKRFLASRRTGFYFRVLQEGEVVAGDTLELMSRDTNNITVADITQLYVRDQNNPELLHRAAQLEALPESWRDYFQEQIRRQDVR</sequence>
<keyword evidence="3" id="KW-1185">Reference proteome</keyword>
<protein>
    <submittedName>
        <fullName evidence="2">MOSC domain-containing protein</fullName>
    </submittedName>
</protein>
<dbReference type="PANTHER" id="PTHR30212:SF2">
    <property type="entry name" value="PROTEIN YIIM"/>
    <property type="match status" value="1"/>
</dbReference>
<gene>
    <name evidence="2" type="ORF">NIES4072_70460</name>
</gene>
<reference evidence="2 3" key="1">
    <citation type="submission" date="2017-06" db="EMBL/GenBank/DDBJ databases">
        <title>Genome sequencing of cyanobaciteial culture collection at National Institute for Environmental Studies (NIES).</title>
        <authorList>
            <person name="Hirose Y."/>
            <person name="Shimura Y."/>
            <person name="Fujisawa T."/>
            <person name="Nakamura Y."/>
            <person name="Kawachi M."/>
        </authorList>
    </citation>
    <scope>NUCLEOTIDE SEQUENCE [LARGE SCALE GENOMIC DNA]</scope>
    <source>
        <strain evidence="2 3">NIES-4072</strain>
    </source>
</reference>
<dbReference type="Gene3D" id="2.40.33.20">
    <property type="entry name" value="PK beta-barrel domain-like"/>
    <property type="match status" value="1"/>
</dbReference>
<dbReference type="Pfam" id="PF03475">
    <property type="entry name" value="YiiM_3-alpha"/>
    <property type="match status" value="1"/>
</dbReference>
<dbReference type="Proteomes" id="UP000245124">
    <property type="component" value="Unassembled WGS sequence"/>
</dbReference>
<dbReference type="EMBL" id="BDUD01000002">
    <property type="protein sequence ID" value="GBG23334.1"/>
    <property type="molecule type" value="Genomic_DNA"/>
</dbReference>
<feature type="domain" description="MOSC" evidence="1">
    <location>
        <begin position="28"/>
        <end position="171"/>
    </location>
</feature>
<dbReference type="InterPro" id="IPR005302">
    <property type="entry name" value="MoCF_Sase_C"/>
</dbReference>
<dbReference type="InterPro" id="IPR011037">
    <property type="entry name" value="Pyrv_Knase-like_insert_dom_sf"/>
</dbReference>
<dbReference type="RefSeq" id="WP_109013206.1">
    <property type="nucleotide sequence ID" value="NZ_BDUD01000002.1"/>
</dbReference>